<evidence type="ECO:0000313" key="7">
    <source>
        <dbReference type="EMBL" id="OBX35168.1"/>
    </source>
</evidence>
<dbReference type="InterPro" id="IPR029063">
    <property type="entry name" value="SAM-dependent_MTases_sf"/>
</dbReference>
<dbReference type="EMBL" id="MAJD01000002">
    <property type="protein sequence ID" value="OBX35168.1"/>
    <property type="molecule type" value="Genomic_DNA"/>
</dbReference>
<dbReference type="GO" id="GO:0009307">
    <property type="term" value="P:DNA restriction-modification system"/>
    <property type="evidence" value="ECO:0007669"/>
    <property type="project" value="UniProtKB-KW"/>
</dbReference>
<dbReference type="EC" id="2.1.1.72" evidence="7"/>
<evidence type="ECO:0000256" key="3">
    <source>
        <dbReference type="ARBA" id="ARBA00022679"/>
    </source>
</evidence>
<name>A0A1B8NYU9_HALEL</name>
<dbReference type="Pfam" id="PF13588">
    <property type="entry name" value="HSDR_N_2"/>
    <property type="match status" value="1"/>
</dbReference>
<reference evidence="7 8" key="1">
    <citation type="submission" date="2016-06" db="EMBL/GenBank/DDBJ databases">
        <title>Genome sequence of halotolerant plant growth promoting strain of Halomonas elongata HEK1 isolated from salterns of Rann of Kutch, Gujarat, India.</title>
        <authorList>
            <person name="Gaba S."/>
            <person name="Singh R.N."/>
            <person name="Abrol S."/>
            <person name="Kaushik R."/>
            <person name="Saxena A.K."/>
        </authorList>
    </citation>
    <scope>NUCLEOTIDE SEQUENCE [LARGE SCALE GENOMIC DNA]</scope>
    <source>
        <strain evidence="7 8">HEK1</strain>
    </source>
</reference>
<dbReference type="GO" id="GO:0032259">
    <property type="term" value="P:methylation"/>
    <property type="evidence" value="ECO:0007669"/>
    <property type="project" value="UniProtKB-KW"/>
</dbReference>
<sequence>MAADKPAETTVEVVSIPPGKMPCYIHHGVLRKETPEEHVRQRVARSLVEEYGYDRDDLHIEFPVKVGSGRAKRVDIAIFPPGAEHKQELIKTIVEAKREDVRPSDKKAGIEQLKSYMSASLRCKWGLWVGAEMLALEKELDEKKSSKNPFLDATDIPLAGAEKPKRLHFSDLVPATNGLSSVFRRAHNYLHVNASLPKEKAFFEFLKLIFCKIYDETEGHGDLAFSVTSEEKKNALGQKKLAGRISEIFKKVRERYPFIFPDISEKIELDNRSLAYCVAELQKFSLIQTGSDVKGEAYEEIVNVTSRRDHGAFFTPRNVCDLAINMLFSTYPKSEHLKLKILDPACGTGGFLRATLIYLNDVIFDQEHQKWGGDEKEAQRHTSSRLKSLCDQNIYGIDKLAELVRASQMNLALHGDGSTNVVRANSLTPVGEWDGSASDKVGLEQFDVVVTNPPFGSRLPIDDPHILEQYELSTFGAKAPRTSMPPEHLFIERCLQFLKPGGRLAIVLPDSILTNPGLEFIRKWILTQAWLIGSVDLPREMFARSDTHTLTSVLLLKNLLNRKQTLSLAAESCLSMTYSWQLLIVSVGTCEELLSGKGLLMETK</sequence>
<dbReference type="PRINTS" id="PR00507">
    <property type="entry name" value="N12N6MTFRASE"/>
</dbReference>
<comment type="caution">
    <text evidence="7">The sequence shown here is derived from an EMBL/GenBank/DDBJ whole genome shotgun (WGS) entry which is preliminary data.</text>
</comment>
<gene>
    <name evidence="7" type="ORF">A8U91_04239</name>
</gene>
<dbReference type="Gene3D" id="3.40.50.150">
    <property type="entry name" value="Vaccinia Virus protein VP39"/>
    <property type="match status" value="1"/>
</dbReference>
<keyword evidence="4" id="KW-0680">Restriction system</keyword>
<dbReference type="AlphaFoldDB" id="A0A1B8NYU9"/>
<dbReference type="InterPro" id="IPR029464">
    <property type="entry name" value="HSDR_N"/>
</dbReference>
<dbReference type="SUPFAM" id="SSF53335">
    <property type="entry name" value="S-adenosyl-L-methionine-dependent methyltransferases"/>
    <property type="match status" value="1"/>
</dbReference>
<dbReference type="PROSITE" id="PS00092">
    <property type="entry name" value="N6_MTASE"/>
    <property type="match status" value="1"/>
</dbReference>
<dbReference type="GO" id="GO:0008170">
    <property type="term" value="F:N-methyltransferase activity"/>
    <property type="evidence" value="ECO:0007669"/>
    <property type="project" value="InterPro"/>
</dbReference>
<organism evidence="7 8">
    <name type="scientific">Halomonas elongata</name>
    <dbReference type="NCBI Taxonomy" id="2746"/>
    <lineage>
        <taxon>Bacteria</taxon>
        <taxon>Pseudomonadati</taxon>
        <taxon>Pseudomonadota</taxon>
        <taxon>Gammaproteobacteria</taxon>
        <taxon>Oceanospirillales</taxon>
        <taxon>Halomonadaceae</taxon>
        <taxon>Halomonas</taxon>
    </lineage>
</organism>
<keyword evidence="3 7" id="KW-0808">Transferase</keyword>
<feature type="domain" description="Type I restriction enzyme R protein N-terminal" evidence="6">
    <location>
        <begin position="35"/>
        <end position="129"/>
    </location>
</feature>
<dbReference type="PANTHER" id="PTHR42998:SF1">
    <property type="entry name" value="TYPE I RESTRICTION ENZYME HINDI METHYLASE SUBUNIT"/>
    <property type="match status" value="1"/>
</dbReference>
<evidence type="ECO:0000259" key="5">
    <source>
        <dbReference type="Pfam" id="PF02384"/>
    </source>
</evidence>
<dbReference type="PANTHER" id="PTHR42998">
    <property type="entry name" value="TYPE I RESTRICTION ENZYME HINDVIIP M PROTEIN-RELATED"/>
    <property type="match status" value="1"/>
</dbReference>
<dbReference type="InterPro" id="IPR052916">
    <property type="entry name" value="Type-I_RE_MTase_Subunit"/>
</dbReference>
<proteinExistence type="inferred from homology"/>
<dbReference type="InterPro" id="IPR003356">
    <property type="entry name" value="DNA_methylase_A-5"/>
</dbReference>
<dbReference type="GO" id="GO:0003677">
    <property type="term" value="F:DNA binding"/>
    <property type="evidence" value="ECO:0007669"/>
    <property type="project" value="InterPro"/>
</dbReference>
<protein>
    <submittedName>
        <fullName evidence="7">Putative type I restriction enzymeP M protein</fullName>
        <ecNumber evidence="7">2.1.1.72</ecNumber>
    </submittedName>
</protein>
<evidence type="ECO:0000259" key="6">
    <source>
        <dbReference type="Pfam" id="PF13588"/>
    </source>
</evidence>
<evidence type="ECO:0000256" key="4">
    <source>
        <dbReference type="ARBA" id="ARBA00022747"/>
    </source>
</evidence>
<dbReference type="Proteomes" id="UP000092504">
    <property type="component" value="Unassembled WGS sequence"/>
</dbReference>
<dbReference type="CDD" id="cd02440">
    <property type="entry name" value="AdoMet_MTases"/>
    <property type="match status" value="1"/>
</dbReference>
<accession>A0A1B8NYU9</accession>
<dbReference type="GO" id="GO:0009007">
    <property type="term" value="F:site-specific DNA-methyltransferase (adenine-specific) activity"/>
    <property type="evidence" value="ECO:0007669"/>
    <property type="project" value="UniProtKB-EC"/>
</dbReference>
<keyword evidence="2 7" id="KW-0489">Methyltransferase</keyword>
<evidence type="ECO:0000313" key="8">
    <source>
        <dbReference type="Proteomes" id="UP000092504"/>
    </source>
</evidence>
<dbReference type="Pfam" id="PF02384">
    <property type="entry name" value="N6_Mtase"/>
    <property type="match status" value="1"/>
</dbReference>
<feature type="domain" description="DNA methylase adenine-specific" evidence="5">
    <location>
        <begin position="291"/>
        <end position="558"/>
    </location>
</feature>
<evidence type="ECO:0000256" key="2">
    <source>
        <dbReference type="ARBA" id="ARBA00022603"/>
    </source>
</evidence>
<evidence type="ECO:0000256" key="1">
    <source>
        <dbReference type="ARBA" id="ARBA00006594"/>
    </source>
</evidence>
<dbReference type="InterPro" id="IPR002052">
    <property type="entry name" value="DNA_methylase_N6_adenine_CS"/>
</dbReference>
<comment type="similarity">
    <text evidence="1">Belongs to the N(4)/N(6)-methyltransferase family.</text>
</comment>
<dbReference type="PATRIC" id="fig|2746.7.peg.4361"/>